<evidence type="ECO:0008006" key="3">
    <source>
        <dbReference type="Google" id="ProtNLM"/>
    </source>
</evidence>
<reference evidence="1 2" key="1">
    <citation type="submission" date="2017-08" db="EMBL/GenBank/DDBJ databases">
        <title>Capnocytophaga canis 17-158 assembly.</title>
        <authorList>
            <person name="Gulvik C.A."/>
        </authorList>
    </citation>
    <scope>NUCLEOTIDE SEQUENCE [LARGE SCALE GENOMIC DNA]</scope>
    <source>
        <strain evidence="1 2">17-158</strain>
    </source>
</reference>
<dbReference type="RefSeq" id="WP_119653077.1">
    <property type="nucleotide sequence ID" value="NZ_NSDI01000013.1"/>
</dbReference>
<proteinExistence type="predicted"/>
<dbReference type="EMBL" id="NSDI01000013">
    <property type="protein sequence ID" value="RIY35330.1"/>
    <property type="molecule type" value="Genomic_DNA"/>
</dbReference>
<organism evidence="1 2">
    <name type="scientific">Capnocytophaga canis</name>
    <dbReference type="NCBI Taxonomy" id="1848903"/>
    <lineage>
        <taxon>Bacteria</taxon>
        <taxon>Pseudomonadati</taxon>
        <taxon>Bacteroidota</taxon>
        <taxon>Flavobacteriia</taxon>
        <taxon>Flavobacteriales</taxon>
        <taxon>Flavobacteriaceae</taxon>
        <taxon>Capnocytophaga</taxon>
    </lineage>
</organism>
<gene>
    <name evidence="1" type="ORF">CKY20_10725</name>
</gene>
<dbReference type="AlphaFoldDB" id="A0A3A1YDR1"/>
<evidence type="ECO:0000313" key="1">
    <source>
        <dbReference type="EMBL" id="RIY35330.1"/>
    </source>
</evidence>
<protein>
    <recommendedName>
        <fullName evidence="3">PepSY domain-containing protein</fullName>
    </recommendedName>
</protein>
<sequence length="221" mass="26093">MDYNSTKKHTQKWQWEIMRKSKYLKTLILVMCLFLISCKTMSYKQIQAISCTCNDTILQADKKLPIPPPGRIKNDSLDISVSNWYREKGNEGYLKYIDNLKTNERKMIYYDLGGNIKESLLSIPYEFIGRKFSFDESGNIKEIINHDEGWNICAFQALAIAKKRAGNNYYKEDVLDPLWQIRKTKLKDKDIWVVHYSNKKYKTISLYIDRNTGKIVKRVKH</sequence>
<evidence type="ECO:0000313" key="2">
    <source>
        <dbReference type="Proteomes" id="UP000265497"/>
    </source>
</evidence>
<comment type="caution">
    <text evidence="1">The sequence shown here is derived from an EMBL/GenBank/DDBJ whole genome shotgun (WGS) entry which is preliminary data.</text>
</comment>
<dbReference type="Proteomes" id="UP000265497">
    <property type="component" value="Unassembled WGS sequence"/>
</dbReference>
<name>A0A3A1YDR1_9FLAO</name>
<accession>A0A3A1YDR1</accession>